<feature type="transmembrane region" description="Helical" evidence="1">
    <location>
        <begin position="66"/>
        <end position="86"/>
    </location>
</feature>
<dbReference type="Pfam" id="PF01252">
    <property type="entry name" value="Peptidase_A8"/>
    <property type="match status" value="1"/>
</dbReference>
<evidence type="ECO:0008006" key="4">
    <source>
        <dbReference type="Google" id="ProtNLM"/>
    </source>
</evidence>
<evidence type="ECO:0000313" key="3">
    <source>
        <dbReference type="Proteomes" id="UP001208567"/>
    </source>
</evidence>
<keyword evidence="3" id="KW-1185">Reference proteome</keyword>
<feature type="transmembrane region" description="Helical" evidence="1">
    <location>
        <begin position="98"/>
        <end position="117"/>
    </location>
</feature>
<gene>
    <name evidence="2" type="ORF">bsdE14_30820</name>
</gene>
<evidence type="ECO:0000313" key="2">
    <source>
        <dbReference type="EMBL" id="GLC31672.1"/>
    </source>
</evidence>
<reference evidence="2 3" key="1">
    <citation type="journal article" date="2024" name="Int. J. Syst. Evol. Microbiol.">
        <title>Clostridium omnivorum sp. nov., isolated from anoxic soil under the treatment of reductive soil disinfestation.</title>
        <authorList>
            <person name="Ueki A."/>
            <person name="Tonouchi A."/>
            <person name="Kaku N."/>
            <person name="Honma S."/>
            <person name="Ueki K."/>
        </authorList>
    </citation>
    <scope>NUCLEOTIDE SEQUENCE [LARGE SCALE GENOMIC DNA]</scope>
    <source>
        <strain evidence="2 3">E14</strain>
    </source>
</reference>
<dbReference type="Proteomes" id="UP001208567">
    <property type="component" value="Unassembled WGS sequence"/>
</dbReference>
<organism evidence="2 3">
    <name type="scientific">Clostridium omnivorum</name>
    <dbReference type="NCBI Taxonomy" id="1604902"/>
    <lineage>
        <taxon>Bacteria</taxon>
        <taxon>Bacillati</taxon>
        <taxon>Bacillota</taxon>
        <taxon>Clostridia</taxon>
        <taxon>Eubacteriales</taxon>
        <taxon>Clostridiaceae</taxon>
        <taxon>Clostridium</taxon>
    </lineage>
</organism>
<dbReference type="RefSeq" id="WP_264851002.1">
    <property type="nucleotide sequence ID" value="NZ_BRXR01000001.1"/>
</dbReference>
<comment type="caution">
    <text evidence="2">The sequence shown here is derived from an EMBL/GenBank/DDBJ whole genome shotgun (WGS) entry which is preliminary data.</text>
</comment>
<name>A0ABQ5N9A2_9CLOT</name>
<proteinExistence type="predicted"/>
<dbReference type="InterPro" id="IPR001872">
    <property type="entry name" value="Peptidase_A8"/>
</dbReference>
<sequence length="182" mass="21407">MKIQNKMACLAVLFLVSIEQVIKIVIYNNFLDKKSPILSPILYFEPRFNRDYSWLNSMLQLGISKWIHISVVAIMSILIYLFYKYLNKQFGNNKIIDIMYAFIFSAAICSLIDKIFWNGSLDYILVNGFFTFDLKDVYINIFIGLLILSLLLKNEVLNQIDENIVKNFTKYILRKLKVIIKH</sequence>
<feature type="transmembrane region" description="Helical" evidence="1">
    <location>
        <begin position="137"/>
        <end position="152"/>
    </location>
</feature>
<keyword evidence="1" id="KW-0472">Membrane</keyword>
<keyword evidence="1" id="KW-1133">Transmembrane helix</keyword>
<accession>A0ABQ5N9A2</accession>
<protein>
    <recommendedName>
        <fullName evidence="4">Signal peptidase II</fullName>
    </recommendedName>
</protein>
<evidence type="ECO:0000256" key="1">
    <source>
        <dbReference type="SAM" id="Phobius"/>
    </source>
</evidence>
<dbReference type="EMBL" id="BRXR01000001">
    <property type="protein sequence ID" value="GLC31672.1"/>
    <property type="molecule type" value="Genomic_DNA"/>
</dbReference>
<keyword evidence="1" id="KW-0812">Transmembrane</keyword>